<evidence type="ECO:0000313" key="3">
    <source>
        <dbReference type="Proteomes" id="UP001212997"/>
    </source>
</evidence>
<dbReference type="AlphaFoldDB" id="A0AAD5YK14"/>
<name>A0AAD5YK14_9APHY</name>
<feature type="compositionally biased region" description="Polar residues" evidence="1">
    <location>
        <begin position="112"/>
        <end position="125"/>
    </location>
</feature>
<feature type="compositionally biased region" description="Acidic residues" evidence="1">
    <location>
        <begin position="72"/>
        <end position="95"/>
    </location>
</feature>
<comment type="caution">
    <text evidence="2">The sequence shown here is derived from an EMBL/GenBank/DDBJ whole genome shotgun (WGS) entry which is preliminary data.</text>
</comment>
<feature type="region of interest" description="Disordered" evidence="1">
    <location>
        <begin position="68"/>
        <end position="168"/>
    </location>
</feature>
<evidence type="ECO:0000313" key="2">
    <source>
        <dbReference type="EMBL" id="KAJ3486315.1"/>
    </source>
</evidence>
<feature type="compositionally biased region" description="Polar residues" evidence="1">
    <location>
        <begin position="148"/>
        <end position="159"/>
    </location>
</feature>
<dbReference type="EMBL" id="JANAWD010000125">
    <property type="protein sequence ID" value="KAJ3486315.1"/>
    <property type="molecule type" value="Genomic_DNA"/>
</dbReference>
<keyword evidence="3" id="KW-1185">Reference proteome</keyword>
<protein>
    <submittedName>
        <fullName evidence="2">Uncharacterized protein</fullName>
    </submittedName>
</protein>
<accession>A0AAD5YK14</accession>
<dbReference type="Proteomes" id="UP001212997">
    <property type="component" value="Unassembled WGS sequence"/>
</dbReference>
<evidence type="ECO:0000256" key="1">
    <source>
        <dbReference type="SAM" id="MobiDB-lite"/>
    </source>
</evidence>
<gene>
    <name evidence="2" type="ORF">NLI96_g4336</name>
</gene>
<reference evidence="2" key="1">
    <citation type="submission" date="2022-07" db="EMBL/GenBank/DDBJ databases">
        <title>Genome Sequence of Physisporinus lineatus.</title>
        <authorList>
            <person name="Buettner E."/>
        </authorList>
    </citation>
    <scope>NUCLEOTIDE SEQUENCE</scope>
    <source>
        <strain evidence="2">VT162</strain>
    </source>
</reference>
<sequence length="168" mass="18685">MLLFFRIVDIVAFSSFGIGDFSEFSTAIRGIVMVHFLFDLRQTASGSSGAETKSTSIQTIVFGDIGNRVSAFDEDEEDEEDGEVVQEDEQEERDDEEKQPHDPENEAVKSPSCINNGASPSSTYISCAPLQSRENDHRRFTHTAAPSHPNQWPANSRTAKNVRFSLPQ</sequence>
<organism evidence="2 3">
    <name type="scientific">Meripilus lineatus</name>
    <dbReference type="NCBI Taxonomy" id="2056292"/>
    <lineage>
        <taxon>Eukaryota</taxon>
        <taxon>Fungi</taxon>
        <taxon>Dikarya</taxon>
        <taxon>Basidiomycota</taxon>
        <taxon>Agaricomycotina</taxon>
        <taxon>Agaricomycetes</taxon>
        <taxon>Polyporales</taxon>
        <taxon>Meripilaceae</taxon>
        <taxon>Meripilus</taxon>
    </lineage>
</organism>
<feature type="compositionally biased region" description="Basic and acidic residues" evidence="1">
    <location>
        <begin position="96"/>
        <end position="107"/>
    </location>
</feature>
<proteinExistence type="predicted"/>